<feature type="domain" description="CBS" evidence="3">
    <location>
        <begin position="73"/>
        <end position="133"/>
    </location>
</feature>
<dbReference type="Proteomes" id="UP000603227">
    <property type="component" value="Unassembled WGS sequence"/>
</dbReference>
<protein>
    <submittedName>
        <fullName evidence="4">Hypoxic response protein 1</fullName>
    </submittedName>
</protein>
<sequence length="142" mass="15633">MTTAGDIMHRGAQWIPAHETLDRAAQLMRQLNVGALPISDRNERLCGILTDRDIVVGCVALGRDPSKVTAGDLAKGTPRWIDANADISEVLQEMKGHQIRRLPVIENKRLVGMISEADLARNLPEDQIADWAESVYAKTATH</sequence>
<evidence type="ECO:0000256" key="1">
    <source>
        <dbReference type="ARBA" id="ARBA00023122"/>
    </source>
</evidence>
<keyword evidence="1 2" id="KW-0129">CBS domain</keyword>
<dbReference type="CDD" id="cd04622">
    <property type="entry name" value="CBS_pair_HRP1_like"/>
    <property type="match status" value="1"/>
</dbReference>
<evidence type="ECO:0000313" key="4">
    <source>
        <dbReference type="EMBL" id="GHH85282.1"/>
    </source>
</evidence>
<dbReference type="SUPFAM" id="SSF54631">
    <property type="entry name" value="CBS-domain pair"/>
    <property type="match status" value="1"/>
</dbReference>
<proteinExistence type="predicted"/>
<name>A0A919GI96_9ACTN</name>
<gene>
    <name evidence="4" type="primary">hrp1</name>
    <name evidence="4" type="ORF">GCM10017771_17650</name>
</gene>
<dbReference type="InterPro" id="IPR000644">
    <property type="entry name" value="CBS_dom"/>
</dbReference>
<keyword evidence="5" id="KW-1185">Reference proteome</keyword>
<dbReference type="PANTHER" id="PTHR43080">
    <property type="entry name" value="CBS DOMAIN-CONTAINING PROTEIN CBSX3, MITOCHONDRIAL"/>
    <property type="match status" value="1"/>
</dbReference>
<dbReference type="SMART" id="SM00116">
    <property type="entry name" value="CBS"/>
    <property type="match status" value="2"/>
</dbReference>
<dbReference type="InterPro" id="IPR051257">
    <property type="entry name" value="Diverse_CBS-Domain"/>
</dbReference>
<dbReference type="RefSeq" id="WP_189781834.1">
    <property type="nucleotide sequence ID" value="NZ_BNAT01000004.1"/>
</dbReference>
<feature type="domain" description="CBS" evidence="3">
    <location>
        <begin position="8"/>
        <end position="66"/>
    </location>
</feature>
<accession>A0A919GI96</accession>
<comment type="caution">
    <text evidence="4">The sequence shown here is derived from an EMBL/GenBank/DDBJ whole genome shotgun (WGS) entry which is preliminary data.</text>
</comment>
<dbReference type="InterPro" id="IPR046342">
    <property type="entry name" value="CBS_dom_sf"/>
</dbReference>
<dbReference type="EMBL" id="BNAT01000004">
    <property type="protein sequence ID" value="GHH85282.1"/>
    <property type="molecule type" value="Genomic_DNA"/>
</dbReference>
<dbReference type="Pfam" id="PF00571">
    <property type="entry name" value="CBS"/>
    <property type="match status" value="2"/>
</dbReference>
<organism evidence="4 5">
    <name type="scientific">Streptomyces capitiformicae</name>
    <dbReference type="NCBI Taxonomy" id="2014920"/>
    <lineage>
        <taxon>Bacteria</taxon>
        <taxon>Bacillati</taxon>
        <taxon>Actinomycetota</taxon>
        <taxon>Actinomycetes</taxon>
        <taxon>Kitasatosporales</taxon>
        <taxon>Streptomycetaceae</taxon>
        <taxon>Streptomyces</taxon>
    </lineage>
</organism>
<dbReference type="PANTHER" id="PTHR43080:SF2">
    <property type="entry name" value="CBS DOMAIN-CONTAINING PROTEIN"/>
    <property type="match status" value="1"/>
</dbReference>
<reference evidence="4" key="2">
    <citation type="submission" date="2020-09" db="EMBL/GenBank/DDBJ databases">
        <authorList>
            <person name="Sun Q."/>
            <person name="Zhou Y."/>
        </authorList>
    </citation>
    <scope>NUCLEOTIDE SEQUENCE</scope>
    <source>
        <strain evidence="4">CGMCC 4.7403</strain>
    </source>
</reference>
<evidence type="ECO:0000313" key="5">
    <source>
        <dbReference type="Proteomes" id="UP000603227"/>
    </source>
</evidence>
<reference evidence="4" key="1">
    <citation type="journal article" date="2014" name="Int. J. Syst. Evol. Microbiol.">
        <title>Complete genome sequence of Corynebacterium casei LMG S-19264T (=DSM 44701T), isolated from a smear-ripened cheese.</title>
        <authorList>
            <consortium name="US DOE Joint Genome Institute (JGI-PGF)"/>
            <person name="Walter F."/>
            <person name="Albersmeier A."/>
            <person name="Kalinowski J."/>
            <person name="Ruckert C."/>
        </authorList>
    </citation>
    <scope>NUCLEOTIDE SEQUENCE</scope>
    <source>
        <strain evidence="4">CGMCC 4.7403</strain>
    </source>
</reference>
<evidence type="ECO:0000256" key="2">
    <source>
        <dbReference type="PROSITE-ProRule" id="PRU00703"/>
    </source>
</evidence>
<dbReference type="AlphaFoldDB" id="A0A919GI96"/>
<dbReference type="Gene3D" id="3.10.580.10">
    <property type="entry name" value="CBS-domain"/>
    <property type="match status" value="1"/>
</dbReference>
<dbReference type="PROSITE" id="PS51371">
    <property type="entry name" value="CBS"/>
    <property type="match status" value="2"/>
</dbReference>
<evidence type="ECO:0000259" key="3">
    <source>
        <dbReference type="PROSITE" id="PS51371"/>
    </source>
</evidence>